<accession>A0A267HPM3</accession>
<dbReference type="AlphaFoldDB" id="A0A267HPM3"/>
<dbReference type="OrthoDB" id="9795582at2"/>
<keyword evidence="1" id="KW-0812">Transmembrane</keyword>
<dbReference type="GO" id="GO:0009401">
    <property type="term" value="P:phosphoenolpyruvate-dependent sugar phosphotransferase system"/>
    <property type="evidence" value="ECO:0007669"/>
    <property type="project" value="InterPro"/>
</dbReference>
<keyword evidence="3" id="KW-1185">Reference proteome</keyword>
<dbReference type="InterPro" id="IPR004704">
    <property type="entry name" value="PTS_IID_man"/>
</dbReference>
<dbReference type="RefSeq" id="WP_071864523.1">
    <property type="nucleotide sequence ID" value="NZ_JBHLVQ010000032.1"/>
</dbReference>
<comment type="caution">
    <text evidence="2">The sequence shown here is derived from an EMBL/GenBank/DDBJ whole genome shotgun (WGS) entry which is preliminary data.</text>
</comment>
<proteinExistence type="predicted"/>
<feature type="transmembrane region" description="Helical" evidence="1">
    <location>
        <begin position="105"/>
        <end position="124"/>
    </location>
</feature>
<gene>
    <name evidence="2" type="ORF">AKL21_10635</name>
</gene>
<keyword evidence="1" id="KW-1133">Transmembrane helix</keyword>
<dbReference type="PANTHER" id="PTHR32502:SF23">
    <property type="entry name" value="TRANSPORT PROTEIN, PTS SYSTEM"/>
    <property type="match status" value="1"/>
</dbReference>
<feature type="transmembrane region" description="Helical" evidence="1">
    <location>
        <begin position="75"/>
        <end position="93"/>
    </location>
</feature>
<reference evidence="2 3" key="1">
    <citation type="submission" date="2015-08" db="EMBL/GenBank/DDBJ databases">
        <title>Enterococcus genome sequence.</title>
        <authorList>
            <person name="Acedo J.Z."/>
            <person name="Vederas J.C."/>
        </authorList>
    </citation>
    <scope>NUCLEOTIDE SEQUENCE [LARGE SCALE GENOMIC DNA]</scope>
    <source>
        <strain evidence="2 3">49</strain>
    </source>
</reference>
<feature type="transmembrane region" description="Helical" evidence="1">
    <location>
        <begin position="297"/>
        <end position="314"/>
    </location>
</feature>
<dbReference type="InterPro" id="IPR050303">
    <property type="entry name" value="GatZ_KbaZ_carbometab"/>
</dbReference>
<evidence type="ECO:0000256" key="1">
    <source>
        <dbReference type="SAM" id="Phobius"/>
    </source>
</evidence>
<feature type="transmembrane region" description="Helical" evidence="1">
    <location>
        <begin position="186"/>
        <end position="207"/>
    </location>
</feature>
<dbReference type="PANTHER" id="PTHR32502">
    <property type="entry name" value="N-ACETYLGALACTOSAMINE PERMEASE II COMPONENT-RELATED"/>
    <property type="match status" value="1"/>
</dbReference>
<dbReference type="PROSITE" id="PS51108">
    <property type="entry name" value="PTS_EIID"/>
    <property type="match status" value="1"/>
</dbReference>
<evidence type="ECO:0000313" key="3">
    <source>
        <dbReference type="Proteomes" id="UP000216797"/>
    </source>
</evidence>
<dbReference type="GO" id="GO:0005886">
    <property type="term" value="C:plasma membrane"/>
    <property type="evidence" value="ECO:0007669"/>
    <property type="project" value="TreeGrafter"/>
</dbReference>
<sequence>MAYNIPDTYQDQSVGETLDKKTLNKMVWRSLFLQASFNYERMQAGGWLYGILPGLKKIHKNKDDLAASMSHNLEFFNTHPFLVTFVMGIVLSLEQNKADIPTIRAVRVAAMGPLGGIGDALFWFTLVPITAGITSNMAISGNVAAPFIFLLVFNIAQFALRFFLMNWSYKLGTDAIGILTENAKEFTRAASILGIFVVGSLTCVYGATKVDVQIPNGETNTVHSVTTVVPAGEEHKYDEYIYKKDENGKLTEDVQDAAEGEKALGVVKLPSGDFEVTFNRNETTPVTIDIQKILDGILPQMIPLAMTLLLYFLLSKRGWTPLKCILLLLVIGLVGSGFGIWPNIWP</sequence>
<feature type="transmembrane region" description="Helical" evidence="1">
    <location>
        <begin position="326"/>
        <end position="345"/>
    </location>
</feature>
<dbReference type="Pfam" id="PF03613">
    <property type="entry name" value="EIID-AGA"/>
    <property type="match status" value="1"/>
</dbReference>
<organism evidence="2 3">
    <name type="scientific">Enterococcus canintestini</name>
    <dbReference type="NCBI Taxonomy" id="317010"/>
    <lineage>
        <taxon>Bacteria</taxon>
        <taxon>Bacillati</taxon>
        <taxon>Bacillota</taxon>
        <taxon>Bacilli</taxon>
        <taxon>Lactobacillales</taxon>
        <taxon>Enterococcaceae</taxon>
        <taxon>Enterococcus</taxon>
    </lineage>
</organism>
<feature type="transmembrane region" description="Helical" evidence="1">
    <location>
        <begin position="144"/>
        <end position="165"/>
    </location>
</feature>
<keyword evidence="1" id="KW-0472">Membrane</keyword>
<name>A0A267HPM3_9ENTE</name>
<dbReference type="EMBL" id="LHUG01000009">
    <property type="protein sequence ID" value="PAB00202.1"/>
    <property type="molecule type" value="Genomic_DNA"/>
</dbReference>
<protein>
    <submittedName>
        <fullName evidence="2">PTS mannose transporter subunit IID</fullName>
    </submittedName>
</protein>
<evidence type="ECO:0000313" key="2">
    <source>
        <dbReference type="EMBL" id="PAB00202.1"/>
    </source>
</evidence>
<dbReference type="Proteomes" id="UP000216797">
    <property type="component" value="Unassembled WGS sequence"/>
</dbReference>